<dbReference type="Pfam" id="PF13602">
    <property type="entry name" value="ADH_zinc_N_2"/>
    <property type="match status" value="1"/>
</dbReference>
<dbReference type="EMBL" id="WBMT01000012">
    <property type="protein sequence ID" value="KAB2346094.1"/>
    <property type="molecule type" value="Genomic_DNA"/>
</dbReference>
<keyword evidence="2" id="KW-0560">Oxidoreductase</keyword>
<dbReference type="GO" id="GO:0016651">
    <property type="term" value="F:oxidoreductase activity, acting on NAD(P)H"/>
    <property type="evidence" value="ECO:0007669"/>
    <property type="project" value="TreeGrafter"/>
</dbReference>
<evidence type="ECO:0000256" key="2">
    <source>
        <dbReference type="ARBA" id="ARBA00023002"/>
    </source>
</evidence>
<dbReference type="GO" id="GO:0070402">
    <property type="term" value="F:NADPH binding"/>
    <property type="evidence" value="ECO:0007669"/>
    <property type="project" value="TreeGrafter"/>
</dbReference>
<dbReference type="InterPro" id="IPR011032">
    <property type="entry name" value="GroES-like_sf"/>
</dbReference>
<comment type="caution">
    <text evidence="4">The sequence shown here is derived from an EMBL/GenBank/DDBJ whole genome shotgun (WGS) entry which is preliminary data.</text>
</comment>
<dbReference type="OrthoDB" id="3727682at2"/>
<accession>A0A6H9YN28</accession>
<dbReference type="Gene3D" id="3.40.50.720">
    <property type="entry name" value="NAD(P)-binding Rossmann-like Domain"/>
    <property type="match status" value="1"/>
</dbReference>
<sequence length="310" mass="32081">MFAITQRSFGGPEVLVGTELERPRPGRGEVLIRVRAAGVNPVDLAVRAGYFPPFPEPPSVLGWDVAGTVEEIGEGVSRFAVGDEVFGLASFPAEAGAYAEYMTAPAGDLAPKPQALSMAEAGGLPLAGLTAWQSLVDIAGVQPGQRVLIHAAAGGVGHLAVQIAKVRGAHVIATAREANHPFLKDLGADELIDYTVADFAATAGPVDVVFDLVGGEYAPRSLRVLRPGGLLVTAIGHNPGLTADEAERHGMRFETVSVKASGADMVSLGVLAEAGSLRVHVERELPLAEAAKAHTLAETESAKGKTVLIP</sequence>
<dbReference type="RefSeq" id="WP_151564243.1">
    <property type="nucleotide sequence ID" value="NZ_WBMT01000012.1"/>
</dbReference>
<evidence type="ECO:0000313" key="5">
    <source>
        <dbReference type="Proteomes" id="UP000468735"/>
    </source>
</evidence>
<dbReference type="InterPro" id="IPR036291">
    <property type="entry name" value="NAD(P)-bd_dom_sf"/>
</dbReference>
<dbReference type="Pfam" id="PF08240">
    <property type="entry name" value="ADH_N"/>
    <property type="match status" value="1"/>
</dbReference>
<dbReference type="Gene3D" id="3.90.180.10">
    <property type="entry name" value="Medium-chain alcohol dehydrogenases, catalytic domain"/>
    <property type="match status" value="1"/>
</dbReference>
<proteinExistence type="predicted"/>
<keyword evidence="5" id="KW-1185">Reference proteome</keyword>
<gene>
    <name evidence="4" type="ORF">F8566_25690</name>
</gene>
<dbReference type="PROSITE" id="PS01162">
    <property type="entry name" value="QOR_ZETA_CRYSTAL"/>
    <property type="match status" value="1"/>
</dbReference>
<dbReference type="InterPro" id="IPR020843">
    <property type="entry name" value="ER"/>
</dbReference>
<dbReference type="PANTHER" id="PTHR48106:SF18">
    <property type="entry name" value="QUINONE OXIDOREDUCTASE PIG3"/>
    <property type="match status" value="1"/>
</dbReference>
<dbReference type="CDD" id="cd05289">
    <property type="entry name" value="MDR_like_2"/>
    <property type="match status" value="1"/>
</dbReference>
<evidence type="ECO:0000313" key="4">
    <source>
        <dbReference type="EMBL" id="KAB2346094.1"/>
    </source>
</evidence>
<dbReference type="SUPFAM" id="SSF51735">
    <property type="entry name" value="NAD(P)-binding Rossmann-fold domains"/>
    <property type="match status" value="1"/>
</dbReference>
<feature type="domain" description="Enoyl reductase (ER)" evidence="3">
    <location>
        <begin position="10"/>
        <end position="308"/>
    </location>
</feature>
<name>A0A6H9YN28_9ACTN</name>
<evidence type="ECO:0000259" key="3">
    <source>
        <dbReference type="SMART" id="SM00829"/>
    </source>
</evidence>
<dbReference type="SUPFAM" id="SSF50129">
    <property type="entry name" value="GroES-like"/>
    <property type="match status" value="1"/>
</dbReference>
<protein>
    <submittedName>
        <fullName evidence="4">NADP-dependent oxidoreductase</fullName>
    </submittedName>
</protein>
<evidence type="ECO:0000256" key="1">
    <source>
        <dbReference type="ARBA" id="ARBA00022857"/>
    </source>
</evidence>
<reference evidence="4 5" key="1">
    <citation type="submission" date="2019-09" db="EMBL/GenBank/DDBJ databases">
        <title>Actinomadura physcomitrii sp. nov., a novel actinomycete isolated from moss [Physcomitrium sphaericum (Ludw) Fuernr].</title>
        <authorList>
            <person name="Zhuang X."/>
            <person name="Liu C."/>
        </authorList>
    </citation>
    <scope>NUCLEOTIDE SEQUENCE [LARGE SCALE GENOMIC DNA]</scope>
    <source>
        <strain evidence="4 5">HMC1</strain>
    </source>
</reference>
<dbReference type="PANTHER" id="PTHR48106">
    <property type="entry name" value="QUINONE OXIDOREDUCTASE PIG3-RELATED"/>
    <property type="match status" value="1"/>
</dbReference>
<dbReference type="InterPro" id="IPR002364">
    <property type="entry name" value="Quin_OxRdtase/zeta-crystal_CS"/>
</dbReference>
<keyword evidence="1" id="KW-0521">NADP</keyword>
<dbReference type="AlphaFoldDB" id="A0A6H9YN28"/>
<dbReference type="GO" id="GO:0008270">
    <property type="term" value="F:zinc ion binding"/>
    <property type="evidence" value="ECO:0007669"/>
    <property type="project" value="InterPro"/>
</dbReference>
<dbReference type="InterPro" id="IPR013154">
    <property type="entry name" value="ADH-like_N"/>
</dbReference>
<organism evidence="4 5">
    <name type="scientific">Actinomadura rudentiformis</name>
    <dbReference type="NCBI Taxonomy" id="359158"/>
    <lineage>
        <taxon>Bacteria</taxon>
        <taxon>Bacillati</taxon>
        <taxon>Actinomycetota</taxon>
        <taxon>Actinomycetes</taxon>
        <taxon>Streptosporangiales</taxon>
        <taxon>Thermomonosporaceae</taxon>
        <taxon>Actinomadura</taxon>
    </lineage>
</organism>
<dbReference type="SMART" id="SM00829">
    <property type="entry name" value="PKS_ER"/>
    <property type="match status" value="1"/>
</dbReference>
<dbReference type="Proteomes" id="UP000468735">
    <property type="component" value="Unassembled WGS sequence"/>
</dbReference>